<keyword evidence="6" id="KW-1185">Reference proteome</keyword>
<feature type="region of interest" description="Disordered" evidence="2">
    <location>
        <begin position="107"/>
        <end position="167"/>
    </location>
</feature>
<organism evidence="5 6">
    <name type="scientific">Lacicoccus qingdaonensis</name>
    <dbReference type="NCBI Taxonomy" id="576118"/>
    <lineage>
        <taxon>Bacteria</taxon>
        <taxon>Bacillati</taxon>
        <taxon>Bacillota</taxon>
        <taxon>Bacilli</taxon>
        <taxon>Bacillales</taxon>
        <taxon>Salinicoccaceae</taxon>
        <taxon>Lacicoccus</taxon>
    </lineage>
</organism>
<feature type="domain" description="YSIRK Gram-positive signal peptide" evidence="4">
    <location>
        <begin position="12"/>
        <end position="37"/>
    </location>
</feature>
<keyword evidence="1" id="KW-0732">Signal</keyword>
<gene>
    <name evidence="5" type="ORF">SAMN05216216_11256</name>
</gene>
<dbReference type="AlphaFoldDB" id="A0A1G9FIU9"/>
<evidence type="ECO:0000256" key="1">
    <source>
        <dbReference type="ARBA" id="ARBA00022729"/>
    </source>
</evidence>
<sequence length="279" mass="30971">MYKNPQHEGITKRQNKYSIRKMTAGIASVMVESMLLFAPQASAQEISEDEALSIAMDAAGVDSIGAMDDFELDTDDGRQYYEFEFVTDGVEYDFEIDANTGEVLDLDIDGVDAPTGGTGTQDDSTADTGTQDDGAAETGTQDDSTTDTSTQDDDYYDDDNGEVEYTGDHDYKKDYVKKDKVNTLGYYKAYVHGTFGKDDFVAKGETVPHGYVKVMLPNGEVYETNADKHGDFKLGLSELKAWDDVSVYFADKHGNDAKLDFKVKPFDKKDKDKYDKKDD</sequence>
<protein>
    <submittedName>
        <fullName evidence="5">Signal peptide-containing protein, YSIRK family</fullName>
    </submittedName>
</protein>
<accession>A0A1G9FIU9</accession>
<dbReference type="NCBIfam" id="TIGR01168">
    <property type="entry name" value="YSIRK_signal"/>
    <property type="match status" value="1"/>
</dbReference>
<dbReference type="Gene3D" id="3.10.450.40">
    <property type="match status" value="1"/>
</dbReference>
<dbReference type="Pfam" id="PF03413">
    <property type="entry name" value="PepSY"/>
    <property type="match status" value="1"/>
</dbReference>
<dbReference type="OrthoDB" id="2278104at2"/>
<feature type="domain" description="PepSY" evidence="3">
    <location>
        <begin position="46"/>
        <end position="105"/>
    </location>
</feature>
<dbReference type="EMBL" id="FNFY01000012">
    <property type="protein sequence ID" value="SDK88319.1"/>
    <property type="molecule type" value="Genomic_DNA"/>
</dbReference>
<feature type="compositionally biased region" description="Acidic residues" evidence="2">
    <location>
        <begin position="150"/>
        <end position="162"/>
    </location>
</feature>
<evidence type="ECO:0000259" key="3">
    <source>
        <dbReference type="Pfam" id="PF03413"/>
    </source>
</evidence>
<evidence type="ECO:0000259" key="4">
    <source>
        <dbReference type="Pfam" id="PF04650"/>
    </source>
</evidence>
<dbReference type="Proteomes" id="UP000199008">
    <property type="component" value="Unassembled WGS sequence"/>
</dbReference>
<dbReference type="InterPro" id="IPR005877">
    <property type="entry name" value="YSIRK_signal_dom"/>
</dbReference>
<dbReference type="InterPro" id="IPR025711">
    <property type="entry name" value="PepSY"/>
</dbReference>
<proteinExistence type="predicted"/>
<dbReference type="STRING" id="576118.SAMN05216216_11256"/>
<evidence type="ECO:0000313" key="6">
    <source>
        <dbReference type="Proteomes" id="UP000199008"/>
    </source>
</evidence>
<name>A0A1G9FIU9_9BACL</name>
<reference evidence="6" key="1">
    <citation type="submission" date="2016-10" db="EMBL/GenBank/DDBJ databases">
        <authorList>
            <person name="Varghese N."/>
            <person name="Submissions S."/>
        </authorList>
    </citation>
    <scope>NUCLEOTIDE SEQUENCE [LARGE SCALE GENOMIC DNA]</scope>
    <source>
        <strain evidence="6">CGMCC 1.8895</strain>
    </source>
</reference>
<dbReference type="Pfam" id="PF04650">
    <property type="entry name" value="YSIRK_signal"/>
    <property type="match status" value="1"/>
</dbReference>
<evidence type="ECO:0000256" key="2">
    <source>
        <dbReference type="SAM" id="MobiDB-lite"/>
    </source>
</evidence>
<dbReference type="RefSeq" id="WP_092986395.1">
    <property type="nucleotide sequence ID" value="NZ_FNFY01000012.1"/>
</dbReference>
<evidence type="ECO:0000313" key="5">
    <source>
        <dbReference type="EMBL" id="SDK88319.1"/>
    </source>
</evidence>
<feature type="compositionally biased region" description="Polar residues" evidence="2">
    <location>
        <begin position="120"/>
        <end position="131"/>
    </location>
</feature>